<dbReference type="GO" id="GO:0018662">
    <property type="term" value="F:phenol 2-monooxygenase activity"/>
    <property type="evidence" value="ECO:0007669"/>
    <property type="project" value="InterPro"/>
</dbReference>
<evidence type="ECO:0000313" key="1">
    <source>
        <dbReference type="EMBL" id="TDP82958.1"/>
    </source>
</evidence>
<keyword evidence="2" id="KW-1185">Reference proteome</keyword>
<dbReference type="InterPro" id="IPR006756">
    <property type="entry name" value="Phenol_hydroxylase"/>
</dbReference>
<dbReference type="OrthoDB" id="5343663at2"/>
<dbReference type="AlphaFoldDB" id="A0A4V3CVL6"/>
<comment type="caution">
    <text evidence="1">The sequence shown here is derived from an EMBL/GenBank/DDBJ whole genome shotgun (WGS) entry which is preliminary data.</text>
</comment>
<dbReference type="Pfam" id="PF04663">
    <property type="entry name" value="Phenol_monoox"/>
    <property type="match status" value="1"/>
</dbReference>
<dbReference type="EMBL" id="SNXW01000005">
    <property type="protein sequence ID" value="TDP82958.1"/>
    <property type="molecule type" value="Genomic_DNA"/>
</dbReference>
<reference evidence="1 2" key="1">
    <citation type="submission" date="2019-03" db="EMBL/GenBank/DDBJ databases">
        <title>Genomic Encyclopedia of Type Strains, Phase IV (KMG-IV): sequencing the most valuable type-strain genomes for metagenomic binning, comparative biology and taxonomic classification.</title>
        <authorList>
            <person name="Goeker M."/>
        </authorList>
    </citation>
    <scope>NUCLEOTIDE SEQUENCE [LARGE SCALE GENOMIC DNA]</scope>
    <source>
        <strain evidence="1 2">DSM 11901</strain>
    </source>
</reference>
<proteinExistence type="predicted"/>
<gene>
    <name evidence="1" type="ORF">EV672_105145</name>
</gene>
<evidence type="ECO:0000313" key="2">
    <source>
        <dbReference type="Proteomes" id="UP000294593"/>
    </source>
</evidence>
<dbReference type="InterPro" id="IPR043010">
    <property type="entry name" value="Phenol_hydroxylase_sf"/>
</dbReference>
<accession>A0A4V3CVL6</accession>
<dbReference type="RefSeq" id="WP_133608957.1">
    <property type="nucleotide sequence ID" value="NZ_SNXW01000005.1"/>
</dbReference>
<protein>
    <submittedName>
        <fullName evidence="1">Phenol hydroxylase P4 protein</fullName>
    </submittedName>
</protein>
<name>A0A4V3CVL6_9BURK</name>
<organism evidence="1 2">
    <name type="scientific">Aquabacterium commune</name>
    <dbReference type="NCBI Taxonomy" id="70586"/>
    <lineage>
        <taxon>Bacteria</taxon>
        <taxon>Pseudomonadati</taxon>
        <taxon>Pseudomonadota</taxon>
        <taxon>Betaproteobacteria</taxon>
        <taxon>Burkholderiales</taxon>
        <taxon>Aquabacterium</taxon>
    </lineage>
</organism>
<sequence>MPVTSIGAYTATPADVQANYHGAQLVYASWDHHLLFAAPFIMPVPPDMLFKDWVTNALTPLIAADPDTPQIDWTRVQWHLGAQPWQPDFERSLKDNGVRHKAQIRMHTPGLNSLMPFAA</sequence>
<dbReference type="Proteomes" id="UP000294593">
    <property type="component" value="Unassembled WGS sequence"/>
</dbReference>
<dbReference type="Gene3D" id="3.10.20.560">
    <property type="entry name" value="Phenol hydroxylase"/>
    <property type="match status" value="1"/>
</dbReference>